<protein>
    <submittedName>
        <fullName evidence="3">Amino acid ABC transporter</fullName>
    </submittedName>
</protein>
<keyword evidence="1" id="KW-0732">Signal</keyword>
<keyword evidence="4" id="KW-1185">Reference proteome</keyword>
<organism evidence="3 4">
    <name type="scientific">Vibrio coralliilyticus</name>
    <dbReference type="NCBI Taxonomy" id="190893"/>
    <lineage>
        <taxon>Bacteria</taxon>
        <taxon>Pseudomonadati</taxon>
        <taxon>Pseudomonadota</taxon>
        <taxon>Gammaproteobacteria</taxon>
        <taxon>Vibrionales</taxon>
        <taxon>Vibrionaceae</taxon>
        <taxon>Vibrio</taxon>
    </lineage>
</organism>
<dbReference type="SUPFAM" id="SSF53850">
    <property type="entry name" value="Periplasmic binding protein-like II"/>
    <property type="match status" value="1"/>
</dbReference>
<dbReference type="AlphaFoldDB" id="A0AAN0VZW0"/>
<feature type="signal peptide" evidence="1">
    <location>
        <begin position="1"/>
        <end position="19"/>
    </location>
</feature>
<dbReference type="RefSeq" id="WP_043010012.1">
    <property type="nucleotide sequence ID" value="NZ_CP009618.1"/>
</dbReference>
<sequence>MSRIFAIILLFVCSPLSFAQNSDKVVRLVVGDWEPYTSSLNNPNYKIAEDLVIAAYQTQGYSVTIDYHPWSRAYRYVESGKYDGTFPWFKNDERQSLFIFSESLFTQKIVFFYHVDSNFDWQKSLDLNNYHIGATQAYEVTRLLQSQGVKVEVANEDQSNFIKLGKQRIDAYPAAVERGYYMMGTILSAIQINKIRIHPKPIMEKDMYTMFSKHDHERSARLSEALSLGIQQLIQSGKYQQIISVENQISVSDPSDL</sequence>
<feature type="chain" id="PRO_5042884878" evidence="1">
    <location>
        <begin position="20"/>
        <end position="257"/>
    </location>
</feature>
<reference evidence="3 4" key="1">
    <citation type="submission" date="2014-10" db="EMBL/GenBank/DDBJ databases">
        <title>The Complete Genome Sequence for the Shellfish Pathogen Vibrio coralliilyticus RE98 Isolated from a Shellfish Hatchery.</title>
        <authorList>
            <person name="Richards G.P."/>
            <person name="Bono J.L."/>
            <person name="Watson M.A."/>
            <person name="Needleman D.S."/>
        </authorList>
    </citation>
    <scope>NUCLEOTIDE SEQUENCE [LARGE SCALE GENOMIC DNA]</scope>
    <source>
        <strain evidence="3 4">RE98</strain>
    </source>
</reference>
<dbReference type="KEGG" id="vcy:IX92_18315"/>
<name>A0AAN0VZW0_9VIBR</name>
<dbReference type="PANTHER" id="PTHR38834:SF3">
    <property type="entry name" value="SOLUTE-BINDING PROTEIN FAMILY 3_N-TERMINAL DOMAIN-CONTAINING PROTEIN"/>
    <property type="match status" value="1"/>
</dbReference>
<dbReference type="InterPro" id="IPR001638">
    <property type="entry name" value="Solute-binding_3/MltF_N"/>
</dbReference>
<evidence type="ECO:0000313" key="3">
    <source>
        <dbReference type="EMBL" id="AIW20991.1"/>
    </source>
</evidence>
<evidence type="ECO:0000259" key="2">
    <source>
        <dbReference type="Pfam" id="PF00497"/>
    </source>
</evidence>
<dbReference type="PANTHER" id="PTHR38834">
    <property type="entry name" value="PERIPLASMIC SUBSTRATE BINDING PROTEIN FAMILY 3"/>
    <property type="match status" value="1"/>
</dbReference>
<dbReference type="Gene3D" id="3.40.190.10">
    <property type="entry name" value="Periplasmic binding protein-like II"/>
    <property type="match status" value="2"/>
</dbReference>
<accession>A0AAN0VZW0</accession>
<feature type="domain" description="Solute-binding protein family 3/N-terminal" evidence="2">
    <location>
        <begin position="48"/>
        <end position="243"/>
    </location>
</feature>
<evidence type="ECO:0000256" key="1">
    <source>
        <dbReference type="SAM" id="SignalP"/>
    </source>
</evidence>
<evidence type="ECO:0000313" key="4">
    <source>
        <dbReference type="Proteomes" id="UP000030081"/>
    </source>
</evidence>
<proteinExistence type="predicted"/>
<gene>
    <name evidence="3" type="ORF">IX92_18315</name>
</gene>
<dbReference type="EMBL" id="CP009618">
    <property type="protein sequence ID" value="AIW20991.1"/>
    <property type="molecule type" value="Genomic_DNA"/>
</dbReference>
<dbReference type="Pfam" id="PF00497">
    <property type="entry name" value="SBP_bac_3"/>
    <property type="match status" value="1"/>
</dbReference>
<dbReference type="Proteomes" id="UP000030081">
    <property type="component" value="Chromosome 2"/>
</dbReference>